<reference evidence="2 3" key="1">
    <citation type="journal article" date="2016" name="Sci. Rep.">
        <title>Insights into Adaptations to a Near-Obligate Nematode Endoparasitic Lifestyle from the Finished Genome of Drechmeria coniospora.</title>
        <authorList>
            <person name="Zhang L."/>
            <person name="Zhou Z."/>
            <person name="Guo Q."/>
            <person name="Fokkens L."/>
            <person name="Miskei M."/>
            <person name="Pocsi I."/>
            <person name="Zhang W."/>
            <person name="Chen M."/>
            <person name="Wang L."/>
            <person name="Sun Y."/>
            <person name="Donzelli B.G."/>
            <person name="Gibson D.M."/>
            <person name="Nelson D.R."/>
            <person name="Luo J.G."/>
            <person name="Rep M."/>
            <person name="Liu H."/>
            <person name="Yang S."/>
            <person name="Wang J."/>
            <person name="Krasnoff S.B."/>
            <person name="Xu Y."/>
            <person name="Molnar I."/>
            <person name="Lin M."/>
        </authorList>
    </citation>
    <scope>NUCLEOTIDE SEQUENCE [LARGE SCALE GENOMIC DNA]</scope>
    <source>
        <strain evidence="2 3">ARSEF 6962</strain>
    </source>
</reference>
<evidence type="ECO:0000313" key="3">
    <source>
        <dbReference type="Proteomes" id="UP000076580"/>
    </source>
</evidence>
<sequence length="139" mass="14657">MSMARNESCPLWAYCAFGPAVDRCARHFDFALSFEDAVLSAIPSSVLDALAISTLFSTSSAPRQVSGSILRAVKLFPIVALLGCTVALTALWALGSGTDQNKWLSLADSLMTILDFFALAAPSLLEHGKSAATSFVLGL</sequence>
<feature type="transmembrane region" description="Helical" evidence="1">
    <location>
        <begin position="72"/>
        <end position="94"/>
    </location>
</feature>
<organism evidence="2 3">
    <name type="scientific">Drechmeria coniospora</name>
    <name type="common">Nematophagous fungus</name>
    <name type="synonym">Meria coniospora</name>
    <dbReference type="NCBI Taxonomy" id="98403"/>
    <lineage>
        <taxon>Eukaryota</taxon>
        <taxon>Fungi</taxon>
        <taxon>Dikarya</taxon>
        <taxon>Ascomycota</taxon>
        <taxon>Pezizomycotina</taxon>
        <taxon>Sordariomycetes</taxon>
        <taxon>Hypocreomycetidae</taxon>
        <taxon>Hypocreales</taxon>
        <taxon>Ophiocordycipitaceae</taxon>
        <taxon>Drechmeria</taxon>
    </lineage>
</organism>
<protein>
    <submittedName>
        <fullName evidence="2">Uncharacterized protein</fullName>
    </submittedName>
</protein>
<dbReference type="Proteomes" id="UP000076580">
    <property type="component" value="Chromosome 01"/>
</dbReference>
<dbReference type="RefSeq" id="XP_040659142.1">
    <property type="nucleotide sequence ID" value="XM_040798259.1"/>
</dbReference>
<evidence type="ECO:0000256" key="1">
    <source>
        <dbReference type="SAM" id="Phobius"/>
    </source>
</evidence>
<proteinExistence type="predicted"/>
<name>A0A151GRS6_DRECN</name>
<comment type="caution">
    <text evidence="2">The sequence shown here is derived from an EMBL/GenBank/DDBJ whole genome shotgun (WGS) entry which is preliminary data.</text>
</comment>
<keyword evidence="3" id="KW-1185">Reference proteome</keyword>
<dbReference type="GeneID" id="63713567"/>
<dbReference type="EMBL" id="LAYC01000001">
    <property type="protein sequence ID" value="KYK59790.1"/>
    <property type="molecule type" value="Genomic_DNA"/>
</dbReference>
<dbReference type="InParanoid" id="A0A151GRS6"/>
<accession>A0A151GRS6</accession>
<evidence type="ECO:0000313" key="2">
    <source>
        <dbReference type="EMBL" id="KYK59790.1"/>
    </source>
</evidence>
<dbReference type="STRING" id="98403.A0A151GRS6"/>
<dbReference type="AlphaFoldDB" id="A0A151GRS6"/>
<gene>
    <name evidence="2" type="ORF">DCS_00924</name>
</gene>
<keyword evidence="1" id="KW-0812">Transmembrane</keyword>
<keyword evidence="1" id="KW-1133">Transmembrane helix</keyword>
<keyword evidence="1" id="KW-0472">Membrane</keyword>